<accession>A0A5C2SMF6</accession>
<dbReference type="AlphaFoldDB" id="A0A5C2SMF6"/>
<evidence type="ECO:0000313" key="4">
    <source>
        <dbReference type="Proteomes" id="UP000313359"/>
    </source>
</evidence>
<evidence type="ECO:0008006" key="5">
    <source>
        <dbReference type="Google" id="ProtNLM"/>
    </source>
</evidence>
<name>A0A5C2SMF6_9APHY</name>
<keyword evidence="4" id="KW-1185">Reference proteome</keyword>
<reference evidence="3" key="1">
    <citation type="journal article" date="2018" name="Genome Biol. Evol.">
        <title>Genomics and development of Lentinus tigrinus, a white-rot wood-decaying mushroom with dimorphic fruiting bodies.</title>
        <authorList>
            <person name="Wu B."/>
            <person name="Xu Z."/>
            <person name="Knudson A."/>
            <person name="Carlson A."/>
            <person name="Chen N."/>
            <person name="Kovaka S."/>
            <person name="LaButti K."/>
            <person name="Lipzen A."/>
            <person name="Pennachio C."/>
            <person name="Riley R."/>
            <person name="Schakwitz W."/>
            <person name="Umezawa K."/>
            <person name="Ohm R.A."/>
            <person name="Grigoriev I.V."/>
            <person name="Nagy L.G."/>
            <person name="Gibbons J."/>
            <person name="Hibbett D."/>
        </authorList>
    </citation>
    <scope>NUCLEOTIDE SEQUENCE [LARGE SCALE GENOMIC DNA]</scope>
    <source>
        <strain evidence="3">ALCF2SS1-6</strain>
    </source>
</reference>
<feature type="compositionally biased region" description="Acidic residues" evidence="2">
    <location>
        <begin position="526"/>
        <end position="566"/>
    </location>
</feature>
<dbReference type="Gene3D" id="3.80.10.10">
    <property type="entry name" value="Ribonuclease Inhibitor"/>
    <property type="match status" value="1"/>
</dbReference>
<keyword evidence="1" id="KW-0175">Coiled coil</keyword>
<feature type="region of interest" description="Disordered" evidence="2">
    <location>
        <begin position="636"/>
        <end position="663"/>
    </location>
</feature>
<dbReference type="OrthoDB" id="3060996at2759"/>
<dbReference type="EMBL" id="ML122253">
    <property type="protein sequence ID" value="RPD64942.1"/>
    <property type="molecule type" value="Genomic_DNA"/>
</dbReference>
<feature type="compositionally biased region" description="Acidic residues" evidence="2">
    <location>
        <begin position="579"/>
        <end position="600"/>
    </location>
</feature>
<evidence type="ECO:0000313" key="3">
    <source>
        <dbReference type="EMBL" id="RPD64942.1"/>
    </source>
</evidence>
<evidence type="ECO:0000256" key="1">
    <source>
        <dbReference type="SAM" id="Coils"/>
    </source>
</evidence>
<organism evidence="3 4">
    <name type="scientific">Lentinus tigrinus ALCF2SS1-6</name>
    <dbReference type="NCBI Taxonomy" id="1328759"/>
    <lineage>
        <taxon>Eukaryota</taxon>
        <taxon>Fungi</taxon>
        <taxon>Dikarya</taxon>
        <taxon>Basidiomycota</taxon>
        <taxon>Agaricomycotina</taxon>
        <taxon>Agaricomycetes</taxon>
        <taxon>Polyporales</taxon>
        <taxon>Polyporaceae</taxon>
        <taxon>Lentinus</taxon>
    </lineage>
</organism>
<evidence type="ECO:0000256" key="2">
    <source>
        <dbReference type="SAM" id="MobiDB-lite"/>
    </source>
</evidence>
<feature type="coiled-coil region" evidence="1">
    <location>
        <begin position="20"/>
        <end position="47"/>
    </location>
</feature>
<feature type="compositionally biased region" description="Acidic residues" evidence="2">
    <location>
        <begin position="646"/>
        <end position="663"/>
    </location>
</feature>
<dbReference type="STRING" id="1328759.A0A5C2SMF6"/>
<proteinExistence type="predicted"/>
<protein>
    <recommendedName>
        <fullName evidence="5">F-box domain-containing protein</fullName>
    </recommendedName>
</protein>
<dbReference type="InterPro" id="IPR032675">
    <property type="entry name" value="LRR_dom_sf"/>
</dbReference>
<gene>
    <name evidence="3" type="ORF">L227DRAFT_598339</name>
</gene>
<sequence length="663" mass="74798">MGLDGVARLVLLGELSERSIADIACEIDSLRNENARLKEDVSRLEGELATQTPEFLRLRKEHAILSEAVKSLMREGGFLQPVARTAPAGIELLPPEILLRIFKATETPLYEHDPSIVRAWNPWLDEIRFRKGLVLVCKAWSWSATALLYEDVVLRRMGQIPALARTLSSPGTRDFGGLIHHLRMDSCVVWAQCTDVVREDLLTILRQCVALRSLSFHPHRNFPDVNHPDDVENGWQGFNPTWLVRDHMDNYGQTLRNHLSSWLRVLDIALKLTETQVVELHKLLSSAHSLCSLKIGPVTVAGTLQDVIPALQPVRFPALTELQLHVNHSATVTLICSRWYMPTLKSMTALSCSGLPEELLKRHGRSLTYLNICPPRRLTTYDYSWEPCVVNSLENLPELCPVLDHFVFPAHKPISTSAYILSQIRSPTLRYLDIWCHTCYATRARVEGECNTAVASGRLPSLVRIRRLKRVIHPDIPLICHPSLVSGDETRLYRFPRAHFLQTSWAVLPDSGHHSGIECFVRLPGEDDDDATFSDPDDSEDDEDSDDKEGDEDEDEDEVDEEEEEPSSPSSDETPWDPFNDETESEGSGENDDDDSDGDVSDPYSDAEISEWELNTAALREEQLNAHYDRTTVLDIFHSTQASDPSDSEDGEEEEMSVQDEDN</sequence>
<feature type="region of interest" description="Disordered" evidence="2">
    <location>
        <begin position="520"/>
        <end position="614"/>
    </location>
</feature>
<dbReference type="Proteomes" id="UP000313359">
    <property type="component" value="Unassembled WGS sequence"/>
</dbReference>